<protein>
    <submittedName>
        <fullName evidence="1 3">Uncharacterized protein</fullName>
    </submittedName>
</protein>
<reference evidence="1 2" key="2">
    <citation type="submission" date="2018-11" db="EMBL/GenBank/DDBJ databases">
        <authorList>
            <consortium name="Pathogen Informatics"/>
        </authorList>
    </citation>
    <scope>NUCLEOTIDE SEQUENCE [LARGE SCALE GENOMIC DNA]</scope>
</reference>
<dbReference type="AlphaFoldDB" id="A0A183J091"/>
<organism evidence="3">
    <name type="scientific">Soboliphyme baturini</name>
    <dbReference type="NCBI Taxonomy" id="241478"/>
    <lineage>
        <taxon>Eukaryota</taxon>
        <taxon>Metazoa</taxon>
        <taxon>Ecdysozoa</taxon>
        <taxon>Nematoda</taxon>
        <taxon>Enoplea</taxon>
        <taxon>Dorylaimia</taxon>
        <taxon>Dioctophymatida</taxon>
        <taxon>Dioctophymatoidea</taxon>
        <taxon>Soboliphymatidae</taxon>
        <taxon>Soboliphyme</taxon>
    </lineage>
</organism>
<accession>A0A183J091</accession>
<dbReference type="Proteomes" id="UP000270296">
    <property type="component" value="Unassembled WGS sequence"/>
</dbReference>
<dbReference type="WBParaSite" id="SBAD_0000962001-mRNA-1">
    <property type="protein sequence ID" value="SBAD_0000962001-mRNA-1"/>
    <property type="gene ID" value="SBAD_0000962001"/>
</dbReference>
<proteinExistence type="predicted"/>
<evidence type="ECO:0000313" key="1">
    <source>
        <dbReference type="EMBL" id="VDP22338.1"/>
    </source>
</evidence>
<name>A0A183J091_9BILA</name>
<evidence type="ECO:0000313" key="3">
    <source>
        <dbReference type="WBParaSite" id="SBAD_0000962001-mRNA-1"/>
    </source>
</evidence>
<keyword evidence="2" id="KW-1185">Reference proteome</keyword>
<evidence type="ECO:0000313" key="2">
    <source>
        <dbReference type="Proteomes" id="UP000270296"/>
    </source>
</evidence>
<reference evidence="3" key="1">
    <citation type="submission" date="2016-06" db="UniProtKB">
        <authorList>
            <consortium name="WormBaseParasite"/>
        </authorList>
    </citation>
    <scope>IDENTIFICATION</scope>
</reference>
<sequence length="188" mass="21243">MCETEQPLRRLEFAPPLRCDLRASFLPQMRIGGDRPPPPPDLPHLLTAAAGLPAEVPCVSTLFLVSTPCVMRFLFQDLVDADRQFRQHTADRLVENVRPQSSAVRIEPATESKSSWFCFSSFLLLIPYCRSLSCFSFLLCSISTVETDDDQPVDHQVQSSIVLSDVKSPRDSTERQRSYPLQFLATHF</sequence>
<dbReference type="EMBL" id="UZAM01012540">
    <property type="protein sequence ID" value="VDP22338.1"/>
    <property type="molecule type" value="Genomic_DNA"/>
</dbReference>
<gene>
    <name evidence="1" type="ORF">SBAD_LOCUS9289</name>
</gene>